<evidence type="ECO:0000256" key="1">
    <source>
        <dbReference type="SAM" id="Coils"/>
    </source>
</evidence>
<dbReference type="Gene3D" id="2.70.70.10">
    <property type="entry name" value="Glucose Permease (Domain IIA)"/>
    <property type="match status" value="1"/>
</dbReference>
<sequence length="377" mass="42415">MGLKTCLLMLSLLLTSFAWSAAPQTPEEARQQIQALQKDLAKLNDWLKDLKDERSSVEKQLESKEQSIQDLSKQIQELQQSLEKGAAQLKTLQSQQRSLQLSIQQQHEQIAAQLRAVYRSGDDDGLKYLLNDRPTDESMRLIHYNRYFSNARQSLVNGFSAEANDLNLIEKSIRSQRAQMVQEQADLKKRQSRVTEEQAQRKKLLAKIETDLNSGDRKAAQLKKNEAQMQALLKQLEQALADIQIPDQDTPFGTQKGKLIKPLNVLKRLPDNSQINLGGVALAARDGESVRATYHGRVVFADWMRGFGFLMIIDHGDGYMSLYGYNQSLLKEVGEWVSANDVIATAGSSGGRSETSLFFSIRHDGEPLSPLSWVRTG</sequence>
<dbReference type="CDD" id="cd12797">
    <property type="entry name" value="M23_peptidase"/>
    <property type="match status" value="1"/>
</dbReference>
<dbReference type="PANTHER" id="PTHR21666:SF270">
    <property type="entry name" value="MUREIN HYDROLASE ACTIVATOR ENVC"/>
    <property type="match status" value="1"/>
</dbReference>
<keyword evidence="1" id="KW-0175">Coiled coil</keyword>
<dbReference type="Proteomes" id="UP001597059">
    <property type="component" value="Unassembled WGS sequence"/>
</dbReference>
<dbReference type="GO" id="GO:0016787">
    <property type="term" value="F:hydrolase activity"/>
    <property type="evidence" value="ECO:0007669"/>
    <property type="project" value="UniProtKB-KW"/>
</dbReference>
<dbReference type="SUPFAM" id="SSF51261">
    <property type="entry name" value="Duplicated hybrid motif"/>
    <property type="match status" value="1"/>
</dbReference>
<dbReference type="EMBL" id="JBHTMN010000009">
    <property type="protein sequence ID" value="MFD1383341.1"/>
    <property type="molecule type" value="Genomic_DNA"/>
</dbReference>
<dbReference type="Pfam" id="PF01551">
    <property type="entry name" value="Peptidase_M23"/>
    <property type="match status" value="1"/>
</dbReference>
<feature type="coiled-coil region" evidence="1">
    <location>
        <begin position="33"/>
        <end position="95"/>
    </location>
</feature>
<evidence type="ECO:0000313" key="5">
    <source>
        <dbReference type="Proteomes" id="UP001597059"/>
    </source>
</evidence>
<feature type="signal peptide" evidence="2">
    <location>
        <begin position="1"/>
        <end position="21"/>
    </location>
</feature>
<keyword evidence="5" id="KW-1185">Reference proteome</keyword>
<evidence type="ECO:0000259" key="3">
    <source>
        <dbReference type="Pfam" id="PF01551"/>
    </source>
</evidence>
<dbReference type="PANTHER" id="PTHR21666">
    <property type="entry name" value="PEPTIDASE-RELATED"/>
    <property type="match status" value="1"/>
</dbReference>
<evidence type="ECO:0000313" key="4">
    <source>
        <dbReference type="EMBL" id="MFD1383341.1"/>
    </source>
</evidence>
<reference evidence="5" key="1">
    <citation type="journal article" date="2019" name="Int. J. Syst. Evol. Microbiol.">
        <title>The Global Catalogue of Microorganisms (GCM) 10K type strain sequencing project: providing services to taxonomists for standard genome sequencing and annotation.</title>
        <authorList>
            <consortium name="The Broad Institute Genomics Platform"/>
            <consortium name="The Broad Institute Genome Sequencing Center for Infectious Disease"/>
            <person name="Wu L."/>
            <person name="Ma J."/>
        </authorList>
    </citation>
    <scope>NUCLEOTIDE SEQUENCE [LARGE SCALE GENOMIC DNA]</scope>
    <source>
        <strain evidence="5">JCM 30774</strain>
    </source>
</reference>
<dbReference type="InterPro" id="IPR016047">
    <property type="entry name" value="M23ase_b-sheet_dom"/>
</dbReference>
<feature type="domain" description="M23ase beta-sheet core" evidence="3">
    <location>
        <begin position="279"/>
        <end position="370"/>
    </location>
</feature>
<dbReference type="Gene3D" id="6.10.250.3150">
    <property type="match status" value="1"/>
</dbReference>
<accession>A0ABW4B1G0</accession>
<keyword evidence="4" id="KW-0378">Hydrolase</keyword>
<organism evidence="4 5">
    <name type="scientific">Rhodanobacter aciditrophus</name>
    <dbReference type="NCBI Taxonomy" id="1623218"/>
    <lineage>
        <taxon>Bacteria</taxon>
        <taxon>Pseudomonadati</taxon>
        <taxon>Pseudomonadota</taxon>
        <taxon>Gammaproteobacteria</taxon>
        <taxon>Lysobacterales</taxon>
        <taxon>Rhodanobacteraceae</taxon>
        <taxon>Rhodanobacter</taxon>
    </lineage>
</organism>
<gene>
    <name evidence="4" type="ORF">ACFQ45_08180</name>
</gene>
<proteinExistence type="predicted"/>
<feature type="chain" id="PRO_5047541378" evidence="2">
    <location>
        <begin position="22"/>
        <end position="377"/>
    </location>
</feature>
<protein>
    <submittedName>
        <fullName evidence="4">Murein hydrolase activator EnvC family protein</fullName>
    </submittedName>
</protein>
<feature type="coiled-coil region" evidence="1">
    <location>
        <begin position="205"/>
        <end position="242"/>
    </location>
</feature>
<keyword evidence="2" id="KW-0732">Signal</keyword>
<dbReference type="InterPro" id="IPR050570">
    <property type="entry name" value="Cell_wall_metabolism_enzyme"/>
</dbReference>
<dbReference type="InterPro" id="IPR011055">
    <property type="entry name" value="Dup_hybrid_motif"/>
</dbReference>
<name>A0ABW4B1G0_9GAMM</name>
<comment type="caution">
    <text evidence="4">The sequence shown here is derived from an EMBL/GenBank/DDBJ whole genome shotgun (WGS) entry which is preliminary data.</text>
</comment>
<evidence type="ECO:0000256" key="2">
    <source>
        <dbReference type="SAM" id="SignalP"/>
    </source>
</evidence>
<dbReference type="RefSeq" id="WP_377366528.1">
    <property type="nucleotide sequence ID" value="NZ_JBHTMN010000009.1"/>
</dbReference>